<dbReference type="EMBL" id="JAWZYT010006139">
    <property type="protein sequence ID" value="KAK4288771.1"/>
    <property type="molecule type" value="Genomic_DNA"/>
</dbReference>
<feature type="region of interest" description="Disordered" evidence="1">
    <location>
        <begin position="32"/>
        <end position="81"/>
    </location>
</feature>
<feature type="compositionally biased region" description="Polar residues" evidence="1">
    <location>
        <begin position="60"/>
        <end position="81"/>
    </location>
</feature>
<evidence type="ECO:0000256" key="1">
    <source>
        <dbReference type="SAM" id="MobiDB-lite"/>
    </source>
</evidence>
<sequence>MTVTLQDNVTEKCNTCVLLTSPPWVRSQRLRDSSEVSTLVKGKTASQENKSTKTVKNRHITNTTENTSTHPAPQTTNSSQPSLLFAPGKTMQSKVRSGGGVGLVTPSMAMGASQKGRPGLTWSWVAWLTLLTLCCAQGLSQATTEGKYTLFIYSLLWVDSVVDHF</sequence>
<keyword evidence="3" id="KW-1185">Reference proteome</keyword>
<dbReference type="AlphaFoldDB" id="A0AAE1TKR2"/>
<gene>
    <name evidence="2" type="ORF">Pmani_038220</name>
</gene>
<reference evidence="2" key="1">
    <citation type="submission" date="2023-11" db="EMBL/GenBank/DDBJ databases">
        <title>Genome assemblies of two species of porcelain crab, Petrolisthes cinctipes and Petrolisthes manimaculis (Anomura: Porcellanidae).</title>
        <authorList>
            <person name="Angst P."/>
        </authorList>
    </citation>
    <scope>NUCLEOTIDE SEQUENCE</scope>
    <source>
        <strain evidence="2">PB745_02</strain>
        <tissue evidence="2">Gill</tissue>
    </source>
</reference>
<evidence type="ECO:0000313" key="2">
    <source>
        <dbReference type="EMBL" id="KAK4288771.1"/>
    </source>
</evidence>
<comment type="caution">
    <text evidence="2">The sequence shown here is derived from an EMBL/GenBank/DDBJ whole genome shotgun (WGS) entry which is preliminary data.</text>
</comment>
<evidence type="ECO:0000313" key="3">
    <source>
        <dbReference type="Proteomes" id="UP001292094"/>
    </source>
</evidence>
<name>A0AAE1TKR2_9EUCA</name>
<protein>
    <submittedName>
        <fullName evidence="2">Uncharacterized protein</fullName>
    </submittedName>
</protein>
<dbReference type="Proteomes" id="UP001292094">
    <property type="component" value="Unassembled WGS sequence"/>
</dbReference>
<organism evidence="2 3">
    <name type="scientific">Petrolisthes manimaculis</name>
    <dbReference type="NCBI Taxonomy" id="1843537"/>
    <lineage>
        <taxon>Eukaryota</taxon>
        <taxon>Metazoa</taxon>
        <taxon>Ecdysozoa</taxon>
        <taxon>Arthropoda</taxon>
        <taxon>Crustacea</taxon>
        <taxon>Multicrustacea</taxon>
        <taxon>Malacostraca</taxon>
        <taxon>Eumalacostraca</taxon>
        <taxon>Eucarida</taxon>
        <taxon>Decapoda</taxon>
        <taxon>Pleocyemata</taxon>
        <taxon>Anomura</taxon>
        <taxon>Galatheoidea</taxon>
        <taxon>Porcellanidae</taxon>
        <taxon>Petrolisthes</taxon>
    </lineage>
</organism>
<proteinExistence type="predicted"/>
<accession>A0AAE1TKR2</accession>